<keyword evidence="3" id="KW-1185">Reference proteome</keyword>
<dbReference type="AlphaFoldDB" id="A0A514Z6Y9"/>
<reference evidence="2 3" key="1">
    <citation type="submission" date="2019-07" db="EMBL/GenBank/DDBJ databases">
        <title>Genome sequencing of KACC 19320.</title>
        <authorList>
            <person name="Heo J."/>
            <person name="Kim S.-J."/>
            <person name="Kim J.-S."/>
            <person name="Hong S.-B."/>
            <person name="Kwon S.-W."/>
        </authorList>
    </citation>
    <scope>NUCLEOTIDE SEQUENCE [LARGE SCALE GENOMIC DNA]</scope>
    <source>
        <strain evidence="2 3">KACC 19320</strain>
    </source>
</reference>
<evidence type="ECO:0000256" key="1">
    <source>
        <dbReference type="SAM" id="MobiDB-lite"/>
    </source>
</evidence>
<dbReference type="EMBL" id="CP041356">
    <property type="protein sequence ID" value="QDK70350.1"/>
    <property type="molecule type" value="Genomic_DNA"/>
</dbReference>
<feature type="region of interest" description="Disordered" evidence="1">
    <location>
        <begin position="21"/>
        <end position="46"/>
    </location>
</feature>
<organism evidence="2 3">
    <name type="scientific">Lactococcus protaetiae</name>
    <dbReference type="NCBI Taxonomy" id="2592653"/>
    <lineage>
        <taxon>Bacteria</taxon>
        <taxon>Bacillati</taxon>
        <taxon>Bacillota</taxon>
        <taxon>Bacilli</taxon>
        <taxon>Lactobacillales</taxon>
        <taxon>Streptococcaceae</taxon>
        <taxon>Lactococcus</taxon>
    </lineage>
</organism>
<proteinExistence type="predicted"/>
<accession>A0A514Z6Y9</accession>
<sequence>MEVFSLFGTLGLRGASDVKAQLQDTSKQADKTANDFDRSSDKTGKSSQSFLAKIGSGFSSAGTLATNFVTGSVRAIGNFGQSLENQGQKLVSFGGGATTALATVGVSVATLTASISAGMKRLDALNGANLVFQSMRAAADKSFGNIKQAAQNMTKGTVMSVGTLILKFNSILLKGFHKLQQSQRQP</sequence>
<dbReference type="RefSeq" id="WP_142765965.1">
    <property type="nucleotide sequence ID" value="NZ_CP041356.1"/>
</dbReference>
<protein>
    <submittedName>
        <fullName evidence="2">Uncharacterized protein</fullName>
    </submittedName>
</protein>
<name>A0A514Z6Y9_9LACT</name>
<dbReference type="Proteomes" id="UP000315128">
    <property type="component" value="Chromosome"/>
</dbReference>
<feature type="compositionally biased region" description="Basic and acidic residues" evidence="1">
    <location>
        <begin position="27"/>
        <end position="44"/>
    </location>
</feature>
<evidence type="ECO:0000313" key="3">
    <source>
        <dbReference type="Proteomes" id="UP000315128"/>
    </source>
</evidence>
<evidence type="ECO:0000313" key="2">
    <source>
        <dbReference type="EMBL" id="QDK70350.1"/>
    </source>
</evidence>
<gene>
    <name evidence="2" type="ORF">FLP15_03170</name>
</gene>
<dbReference type="KEGG" id="lack:FLP15_03170"/>